<keyword evidence="3" id="KW-1185">Reference proteome</keyword>
<accession>A0A9W8RTP2</accession>
<feature type="region of interest" description="Disordered" evidence="1">
    <location>
        <begin position="49"/>
        <end position="92"/>
    </location>
</feature>
<reference evidence="2" key="1">
    <citation type="submission" date="2022-09" db="EMBL/GenBank/DDBJ databases">
        <title>Fusarium specimens isolated from Avocado Roots.</title>
        <authorList>
            <person name="Stajich J."/>
            <person name="Roper C."/>
            <person name="Heimlech-Rivalta G."/>
        </authorList>
    </citation>
    <scope>NUCLEOTIDE SEQUENCE</scope>
    <source>
        <strain evidence="2">CF00136</strain>
    </source>
</reference>
<feature type="compositionally biased region" description="Polar residues" evidence="1">
    <location>
        <begin position="528"/>
        <end position="546"/>
    </location>
</feature>
<dbReference type="EMBL" id="JAOQAZ010000024">
    <property type="protein sequence ID" value="KAJ4253412.1"/>
    <property type="molecule type" value="Genomic_DNA"/>
</dbReference>
<protein>
    <submittedName>
        <fullName evidence="2">Cell cycle RNA binding protein whi3</fullName>
    </submittedName>
</protein>
<name>A0A9W8RTP2_9HYPO</name>
<organism evidence="2 3">
    <name type="scientific">Fusarium torreyae</name>
    <dbReference type="NCBI Taxonomy" id="1237075"/>
    <lineage>
        <taxon>Eukaryota</taxon>
        <taxon>Fungi</taxon>
        <taxon>Dikarya</taxon>
        <taxon>Ascomycota</taxon>
        <taxon>Pezizomycotina</taxon>
        <taxon>Sordariomycetes</taxon>
        <taxon>Hypocreomycetidae</taxon>
        <taxon>Hypocreales</taxon>
        <taxon>Nectriaceae</taxon>
        <taxon>Fusarium</taxon>
    </lineage>
</organism>
<proteinExistence type="predicted"/>
<dbReference type="Proteomes" id="UP001152049">
    <property type="component" value="Unassembled WGS sequence"/>
</dbReference>
<feature type="region of interest" description="Disordered" evidence="1">
    <location>
        <begin position="525"/>
        <end position="546"/>
    </location>
</feature>
<sequence length="574" mass="64012">MTNEHSHSATISGVSDLEDDIVKSEAQAPILTLIEDALRRAFMRFSPRNEEPELPRPRKLNAGLSKTKLPKPRIRIPSVDESDDDHDSCASKDNPRLSYTFRGKIQIPYVKRPSAIYLYPHAEMHIGQEHRDRFPQLVEILKLTVEQHSKLGRDRNWLIGTAYTLAMCGADMNSAAPSIVVFCPDDDMNKVKYLQRTLSQKHIVAQYRGATTPLFQIYVWARSYTLCGRTCDEFDIHIGQGTSLCGAAVTSPSSGERLCTVAAVLRIKNSQYALTSAHAFKRKPEIRTPDSDFVDESNVDDDFGSDFESEEESTLCEVKYDFPVQKETSLPPLTSSQMQEQSPSGKPIQSSIACQSGDLQANDEVEDLDFALLALDDPAGWTNNSYQITYQNGRNVAVSIKGSPRSLPTRPRHVRIITSNSESKTGVIHTMPSFIRNSLGNDRLCEVWVVSIDSSGAPSIGHSGSLVVDIETCQPYGHVIAVNPLGQLYVVPLRKTLHRIQQEFNTSCVGIFVHEPHPLIRQTRWSRRSNPQDPVISRNPSGSASEVQEDFVKGKTTSMFSKSSFFGKIYHKGK</sequence>
<evidence type="ECO:0000313" key="2">
    <source>
        <dbReference type="EMBL" id="KAJ4253412.1"/>
    </source>
</evidence>
<evidence type="ECO:0000256" key="1">
    <source>
        <dbReference type="SAM" id="MobiDB-lite"/>
    </source>
</evidence>
<dbReference type="OrthoDB" id="5865767at2759"/>
<evidence type="ECO:0000313" key="3">
    <source>
        <dbReference type="Proteomes" id="UP001152049"/>
    </source>
</evidence>
<gene>
    <name evidence="2" type="primary">WHI3_2</name>
    <name evidence="2" type="ORF">NW762_010570</name>
</gene>
<feature type="region of interest" description="Disordered" evidence="1">
    <location>
        <begin position="327"/>
        <end position="351"/>
    </location>
</feature>
<comment type="caution">
    <text evidence="2">The sequence shown here is derived from an EMBL/GenBank/DDBJ whole genome shotgun (WGS) entry which is preliminary data.</text>
</comment>
<dbReference type="AlphaFoldDB" id="A0A9W8RTP2"/>